<evidence type="ECO:0000259" key="3">
    <source>
        <dbReference type="Pfam" id="PF01408"/>
    </source>
</evidence>
<dbReference type="Proteomes" id="UP000006056">
    <property type="component" value="Chromosome"/>
</dbReference>
<dbReference type="HOGENOM" id="CLU_023194_7_2_0"/>
<dbReference type="SUPFAM" id="SSF55347">
    <property type="entry name" value="Glyceraldehyde-3-phosphate dehydrogenase-like, C-terminal domain"/>
    <property type="match status" value="1"/>
</dbReference>
<proteinExistence type="inferred from homology"/>
<dbReference type="KEGG" id="trs:Terro_2858"/>
<dbReference type="OrthoDB" id="9815825at2"/>
<evidence type="ECO:0000313" key="6">
    <source>
        <dbReference type="Proteomes" id="UP000006056"/>
    </source>
</evidence>
<feature type="domain" description="GFO/IDH/MocA-like oxidoreductase" evidence="4">
    <location>
        <begin position="133"/>
        <end position="218"/>
    </location>
</feature>
<protein>
    <submittedName>
        <fullName evidence="5">Putative dehydrogenase</fullName>
    </submittedName>
</protein>
<evidence type="ECO:0000256" key="2">
    <source>
        <dbReference type="ARBA" id="ARBA00023002"/>
    </source>
</evidence>
<gene>
    <name evidence="5" type="ordered locus">Terro_2858</name>
</gene>
<dbReference type="Gene3D" id="3.40.50.720">
    <property type="entry name" value="NAD(P)-binding Rossmann-like Domain"/>
    <property type="match status" value="1"/>
</dbReference>
<dbReference type="Pfam" id="PF22725">
    <property type="entry name" value="GFO_IDH_MocA_C3"/>
    <property type="match status" value="1"/>
</dbReference>
<reference evidence="5 6" key="1">
    <citation type="submission" date="2012-06" db="EMBL/GenBank/DDBJ databases">
        <title>Complete genome of Terriglobus roseus DSM 18391.</title>
        <authorList>
            <consortium name="US DOE Joint Genome Institute (JGI-PGF)"/>
            <person name="Lucas S."/>
            <person name="Copeland A."/>
            <person name="Lapidus A."/>
            <person name="Glavina del Rio T."/>
            <person name="Dalin E."/>
            <person name="Tice H."/>
            <person name="Bruce D."/>
            <person name="Goodwin L."/>
            <person name="Pitluck S."/>
            <person name="Peters L."/>
            <person name="Mikhailova N."/>
            <person name="Munk A.C.C."/>
            <person name="Kyrpides N."/>
            <person name="Mavromatis K."/>
            <person name="Ivanova N."/>
            <person name="Brettin T."/>
            <person name="Detter J.C."/>
            <person name="Han C."/>
            <person name="Larimer F."/>
            <person name="Land M."/>
            <person name="Hauser L."/>
            <person name="Markowitz V."/>
            <person name="Cheng J.-F."/>
            <person name="Hugenholtz P."/>
            <person name="Woyke T."/>
            <person name="Wu D."/>
            <person name="Brambilla E."/>
            <person name="Klenk H.-P."/>
            <person name="Eisen J.A."/>
        </authorList>
    </citation>
    <scope>NUCLEOTIDE SEQUENCE [LARGE SCALE GENOMIC DNA]</scope>
    <source>
        <strain evidence="6">DSM 18391 / NRRL B-41598 / KBS 63</strain>
    </source>
</reference>
<evidence type="ECO:0000256" key="1">
    <source>
        <dbReference type="ARBA" id="ARBA00010928"/>
    </source>
</evidence>
<dbReference type="GO" id="GO:0000166">
    <property type="term" value="F:nucleotide binding"/>
    <property type="evidence" value="ECO:0007669"/>
    <property type="project" value="InterPro"/>
</dbReference>
<accession>I3ZIM5</accession>
<dbReference type="PANTHER" id="PTHR22604">
    <property type="entry name" value="OXIDOREDUCTASES"/>
    <property type="match status" value="1"/>
</dbReference>
<dbReference type="GO" id="GO:0016491">
    <property type="term" value="F:oxidoreductase activity"/>
    <property type="evidence" value="ECO:0007669"/>
    <property type="project" value="UniProtKB-KW"/>
</dbReference>
<comment type="similarity">
    <text evidence="1">Belongs to the Gfo/Idh/MocA family.</text>
</comment>
<sequence>MPNTQTIRWGIAGSGDAANRFAQAIPHVPDASVAAVWGRNPETSATLAKSCGATQASALDHLLQDPAIDAIYIATLPDSHAAIATAALAVSKAVLCEKPVTANSRELEAILTLAQQQRQLFMEAMKPPFFPVYRKLREHLRRDPIGHITDVQSGFATATQSHHPSWRLETAGGSLMGIGAYHAFLSIDWLGPADAVQAAGIVGQSGVDAFATVQTKHKQANAEWFSGLDRDASAGATITAEHATITMPGPWWRPDTITLTYNDGRLVELHEPAVGSGFQYETEHFCDLLRSGATESPVISHAHSRATMAILDQARSQIGVRFAAER</sequence>
<dbReference type="Gene3D" id="3.30.360.10">
    <property type="entry name" value="Dihydrodipicolinate Reductase, domain 2"/>
    <property type="match status" value="1"/>
</dbReference>
<dbReference type="eggNOG" id="COG0673">
    <property type="taxonomic scope" value="Bacteria"/>
</dbReference>
<evidence type="ECO:0000313" key="5">
    <source>
        <dbReference type="EMBL" id="AFL89093.1"/>
    </source>
</evidence>
<dbReference type="PANTHER" id="PTHR22604:SF105">
    <property type="entry name" value="TRANS-1,2-DIHYDROBENZENE-1,2-DIOL DEHYDROGENASE"/>
    <property type="match status" value="1"/>
</dbReference>
<keyword evidence="6" id="KW-1185">Reference proteome</keyword>
<keyword evidence="2" id="KW-0560">Oxidoreductase</keyword>
<dbReference type="InterPro" id="IPR050984">
    <property type="entry name" value="Gfo/Idh/MocA_domain"/>
</dbReference>
<dbReference type="InterPro" id="IPR055170">
    <property type="entry name" value="GFO_IDH_MocA-like_dom"/>
</dbReference>
<dbReference type="SUPFAM" id="SSF51735">
    <property type="entry name" value="NAD(P)-binding Rossmann-fold domains"/>
    <property type="match status" value="1"/>
</dbReference>
<dbReference type="AlphaFoldDB" id="I3ZIM5"/>
<dbReference type="InterPro" id="IPR036291">
    <property type="entry name" value="NAD(P)-bd_dom_sf"/>
</dbReference>
<dbReference type="RefSeq" id="WP_014786357.1">
    <property type="nucleotide sequence ID" value="NC_018014.1"/>
</dbReference>
<feature type="domain" description="Gfo/Idh/MocA-like oxidoreductase N-terminal" evidence="3">
    <location>
        <begin position="7"/>
        <end position="122"/>
    </location>
</feature>
<organism evidence="5 6">
    <name type="scientific">Terriglobus roseus (strain DSM 18391 / NRRL B-41598 / KBS 63)</name>
    <dbReference type="NCBI Taxonomy" id="926566"/>
    <lineage>
        <taxon>Bacteria</taxon>
        <taxon>Pseudomonadati</taxon>
        <taxon>Acidobacteriota</taxon>
        <taxon>Terriglobia</taxon>
        <taxon>Terriglobales</taxon>
        <taxon>Acidobacteriaceae</taxon>
        <taxon>Terriglobus</taxon>
    </lineage>
</organism>
<dbReference type="Pfam" id="PF01408">
    <property type="entry name" value="GFO_IDH_MocA"/>
    <property type="match status" value="1"/>
</dbReference>
<dbReference type="EMBL" id="CP003379">
    <property type="protein sequence ID" value="AFL89093.1"/>
    <property type="molecule type" value="Genomic_DNA"/>
</dbReference>
<evidence type="ECO:0000259" key="4">
    <source>
        <dbReference type="Pfam" id="PF22725"/>
    </source>
</evidence>
<dbReference type="STRING" id="926566.Terro_2858"/>
<name>I3ZIM5_TERRK</name>
<dbReference type="InterPro" id="IPR000683">
    <property type="entry name" value="Gfo/Idh/MocA-like_OxRdtase_N"/>
</dbReference>